<dbReference type="AlphaFoldDB" id="A0A455VS66"/>
<evidence type="ECO:0000313" key="1">
    <source>
        <dbReference type="EMBL" id="BBI92775.1"/>
    </source>
</evidence>
<gene>
    <name evidence="1" type="ORF">SSYIS1_26650</name>
</gene>
<evidence type="ECO:0000313" key="2">
    <source>
        <dbReference type="Proteomes" id="UP000324392"/>
    </source>
</evidence>
<name>A0A455VS66_9GAMM</name>
<proteinExistence type="predicted"/>
<reference evidence="1 2" key="1">
    <citation type="submission" date="2019-03" db="EMBL/GenBank/DDBJ databases">
        <title>The genome sequence of Candidatus Serratia symbiotica strain IS.</title>
        <authorList>
            <person name="Nikoh N."/>
            <person name="Koga R."/>
            <person name="Oshima K."/>
            <person name="Hattori M."/>
            <person name="Fukatsu T."/>
        </authorList>
    </citation>
    <scope>NUCLEOTIDE SEQUENCE [LARGE SCALE GENOMIC DNA]</scope>
    <source>
        <strain evidence="1 2">IS</strain>
    </source>
</reference>
<organism evidence="1 2">
    <name type="scientific">Serratia symbiotica</name>
    <dbReference type="NCBI Taxonomy" id="138074"/>
    <lineage>
        <taxon>Bacteria</taxon>
        <taxon>Pseudomonadati</taxon>
        <taxon>Pseudomonadota</taxon>
        <taxon>Gammaproteobacteria</taxon>
        <taxon>Enterobacterales</taxon>
        <taxon>Yersiniaceae</taxon>
        <taxon>Serratia</taxon>
    </lineage>
</organism>
<accession>A0A455VS66</accession>
<dbReference type="EMBL" id="AP019531">
    <property type="protein sequence ID" value="BBI92775.1"/>
    <property type="molecule type" value="Genomic_DNA"/>
</dbReference>
<protein>
    <submittedName>
        <fullName evidence="1">Uncharacterized protein</fullName>
    </submittedName>
</protein>
<sequence length="37" mass="4320">MCSGLSKKKKQIQKNVPSRKVSPQFLVMNRWLAKTMQ</sequence>
<dbReference type="Proteomes" id="UP000324392">
    <property type="component" value="Chromosome"/>
</dbReference>